<dbReference type="OrthoDB" id="9804751at2"/>
<evidence type="ECO:0000313" key="4">
    <source>
        <dbReference type="Proteomes" id="UP000004263"/>
    </source>
</evidence>
<dbReference type="PROSITE" id="PS50883">
    <property type="entry name" value="EAL"/>
    <property type="match status" value="1"/>
</dbReference>
<dbReference type="Proteomes" id="UP000004263">
    <property type="component" value="Unassembled WGS sequence"/>
</dbReference>
<comment type="caution">
    <text evidence="3">The sequence shown here is derived from an EMBL/GenBank/DDBJ whole genome shotgun (WGS) entry which is preliminary data.</text>
</comment>
<dbReference type="Pfam" id="PF08668">
    <property type="entry name" value="HDOD"/>
    <property type="match status" value="1"/>
</dbReference>
<name>Q1N4T1_9GAMM</name>
<keyword evidence="4" id="KW-1185">Reference proteome</keyword>
<evidence type="ECO:0000313" key="3">
    <source>
        <dbReference type="EMBL" id="EAT13347.1"/>
    </source>
</evidence>
<reference evidence="3 4" key="1">
    <citation type="submission" date="2006-03" db="EMBL/GenBank/DDBJ databases">
        <authorList>
            <person name="Pinhassi J."/>
            <person name="Pedros-Alio C."/>
            <person name="Ferriera S."/>
            <person name="Johnson J."/>
            <person name="Kravitz S."/>
            <person name="Halpern A."/>
            <person name="Remington K."/>
            <person name="Beeson K."/>
            <person name="Tran B."/>
            <person name="Rogers Y.-H."/>
            <person name="Friedman R."/>
            <person name="Venter J.C."/>
        </authorList>
    </citation>
    <scope>NUCLEOTIDE SEQUENCE [LARGE SCALE GENOMIC DNA]</scope>
    <source>
        <strain evidence="3 4">RED65</strain>
    </source>
</reference>
<protein>
    <submittedName>
        <fullName evidence="3">Diguanylate phosphodiesterase (EAL domain)</fullName>
    </submittedName>
</protein>
<feature type="domain" description="EAL" evidence="1">
    <location>
        <begin position="1"/>
        <end position="205"/>
    </location>
</feature>
<dbReference type="InterPro" id="IPR013976">
    <property type="entry name" value="HDOD"/>
</dbReference>
<proteinExistence type="predicted"/>
<accession>Q1N4T1</accession>
<dbReference type="Pfam" id="PF00563">
    <property type="entry name" value="EAL"/>
    <property type="match status" value="1"/>
</dbReference>
<dbReference type="SUPFAM" id="SSF141868">
    <property type="entry name" value="EAL domain-like"/>
    <property type="match status" value="1"/>
</dbReference>
<feature type="domain" description="HDOD" evidence="2">
    <location>
        <begin position="199"/>
        <end position="385"/>
    </location>
</feature>
<dbReference type="InterPro" id="IPR014408">
    <property type="entry name" value="dGMP_Pdiesterase_EAL/HD-GYP"/>
</dbReference>
<dbReference type="InterPro" id="IPR001633">
    <property type="entry name" value="EAL_dom"/>
</dbReference>
<evidence type="ECO:0000259" key="1">
    <source>
        <dbReference type="PROSITE" id="PS50883"/>
    </source>
</evidence>
<dbReference type="PANTHER" id="PTHR33525">
    <property type="match status" value="1"/>
</dbReference>
<evidence type="ECO:0000259" key="2">
    <source>
        <dbReference type="PROSITE" id="PS51833"/>
    </source>
</evidence>
<dbReference type="RefSeq" id="WP_007017731.1">
    <property type="nucleotide sequence ID" value="NZ_CH724114.1"/>
</dbReference>
<dbReference type="SUPFAM" id="SSF109604">
    <property type="entry name" value="HD-domain/PDEase-like"/>
    <property type="match status" value="1"/>
</dbReference>
<dbReference type="InterPro" id="IPR035919">
    <property type="entry name" value="EAL_sf"/>
</dbReference>
<dbReference type="EMBL" id="AAQH01000002">
    <property type="protein sequence ID" value="EAT13347.1"/>
    <property type="molecule type" value="Genomic_DNA"/>
</dbReference>
<dbReference type="PIRSF" id="PIRSF003180">
    <property type="entry name" value="DiGMPpdiest_YuxH"/>
    <property type="match status" value="1"/>
</dbReference>
<dbReference type="InterPro" id="IPR052340">
    <property type="entry name" value="RNase_Y/CdgJ"/>
</dbReference>
<dbReference type="PROSITE" id="PS51833">
    <property type="entry name" value="HDOD"/>
    <property type="match status" value="1"/>
</dbReference>
<dbReference type="SMART" id="SM00052">
    <property type="entry name" value="EAL"/>
    <property type="match status" value="1"/>
</dbReference>
<dbReference type="PANTHER" id="PTHR33525:SF4">
    <property type="entry name" value="CYCLIC DI-GMP PHOSPHODIESTERASE CDGJ"/>
    <property type="match status" value="1"/>
</dbReference>
<gene>
    <name evidence="3" type="ORF">RED65_01265</name>
</gene>
<organism evidence="3 4">
    <name type="scientific">Bermanella marisrubri</name>
    <dbReference type="NCBI Taxonomy" id="207949"/>
    <lineage>
        <taxon>Bacteria</taxon>
        <taxon>Pseudomonadati</taxon>
        <taxon>Pseudomonadota</taxon>
        <taxon>Gammaproteobacteria</taxon>
        <taxon>Oceanospirillales</taxon>
        <taxon>Oceanospirillaceae</taxon>
        <taxon>Bermanella</taxon>
    </lineage>
</organism>
<dbReference type="Gene3D" id="1.10.3210.10">
    <property type="entry name" value="Hypothetical protein af1432"/>
    <property type="match status" value="1"/>
</dbReference>
<sequence length="405" mass="45571">MAENVLLARQPIYNQALEVSAYELLFRQPKALDHAEFECGDKATSHVLLNAFGEAGLDTICGDHPAYINFTRNLIMDLPPFDPKHYVIEILEDIEVDNKLIDALKHAKSMGAKLALDDFILNNNSAPLLHLVDIVKIDVLALSQKQIQRFAEIFVPRGLVLLAEKVETYEMYQFCRNLGFQLFQGYFLSRPQLVEGKTLSDNKLVVMRMLAELQDPEIDVTQLTKTISQDPQMSYKLLRLVNSAAFASVAACTSIQQAITRIGMTHMKRWASLVALGTLDDKPHALIQSCLERAVFCEKIGQRIGQFSPSDFYTIGLFSLLDAFLDRPILEVLKSLRIPQEMEKAILNKNGPLGLALNTCIRIQEGRLNDINSLELEQYGLNVDELSEIYKVALIEADSQSKELE</sequence>
<dbReference type="Gene3D" id="3.20.20.450">
    <property type="entry name" value="EAL domain"/>
    <property type="match status" value="1"/>
</dbReference>
<dbReference type="STRING" id="207949.RED65_01265"/>
<dbReference type="AlphaFoldDB" id="Q1N4T1"/>
<dbReference type="HOGENOM" id="CLU_044951_2_0_6"/>